<dbReference type="RefSeq" id="WP_025087014.1">
    <property type="nucleotide sequence ID" value="NZ_AZFT01000004.1"/>
</dbReference>
<dbReference type="EMBL" id="AZFT01000004">
    <property type="protein sequence ID" value="KRL87296.1"/>
    <property type="molecule type" value="Genomic_DNA"/>
</dbReference>
<comment type="caution">
    <text evidence="1">The sequence shown here is derived from an EMBL/GenBank/DDBJ whole genome shotgun (WGS) entry which is preliminary data.</text>
</comment>
<reference evidence="1 2" key="1">
    <citation type="journal article" date="2015" name="Genome Announc.">
        <title>Expanding the biotechnology potential of lactobacilli through comparative genomics of 213 strains and associated genera.</title>
        <authorList>
            <person name="Sun Z."/>
            <person name="Harris H.M."/>
            <person name="McCann A."/>
            <person name="Guo C."/>
            <person name="Argimon S."/>
            <person name="Zhang W."/>
            <person name="Yang X."/>
            <person name="Jeffery I.B."/>
            <person name="Cooney J.C."/>
            <person name="Kagawa T.F."/>
            <person name="Liu W."/>
            <person name="Song Y."/>
            <person name="Salvetti E."/>
            <person name="Wrobel A."/>
            <person name="Rasinkangas P."/>
            <person name="Parkhill J."/>
            <person name="Rea M.C."/>
            <person name="O'Sullivan O."/>
            <person name="Ritari J."/>
            <person name="Douillard F.P."/>
            <person name="Paul Ross R."/>
            <person name="Yang R."/>
            <person name="Briner A.E."/>
            <person name="Felis G.E."/>
            <person name="de Vos W.M."/>
            <person name="Barrangou R."/>
            <person name="Klaenhammer T.R."/>
            <person name="Caufield P.W."/>
            <person name="Cui Y."/>
            <person name="Zhang H."/>
            <person name="O'Toole P.W."/>
        </authorList>
    </citation>
    <scope>NUCLEOTIDE SEQUENCE [LARGE SCALE GENOMIC DNA]</scope>
    <source>
        <strain evidence="1 2">DSM 16634</strain>
    </source>
</reference>
<dbReference type="PATRIC" id="fig|1423724.4.peg.1791"/>
<dbReference type="OrthoDB" id="2309897at2"/>
<evidence type="ECO:0008006" key="3">
    <source>
        <dbReference type="Google" id="ProtNLM"/>
    </source>
</evidence>
<sequence length="109" mass="12428">MKEAIQLQNIQQINEFLSKLSDELDSQEAKKAVQVAYNKINVPTKTSEKYKQVPDAIAQMKKDFSRLSLAKKTHFTRSQEAIVTELTTFTRQAFQKGVDGIAYANIWFG</sequence>
<protein>
    <recommendedName>
        <fullName evidence="3">Bacteriocin immunity protein</fullName>
    </recommendedName>
</protein>
<evidence type="ECO:0000313" key="1">
    <source>
        <dbReference type="EMBL" id="KRL87296.1"/>
    </source>
</evidence>
<evidence type="ECO:0000313" key="2">
    <source>
        <dbReference type="Proteomes" id="UP000051324"/>
    </source>
</evidence>
<dbReference type="eggNOG" id="ENOG5030AIY">
    <property type="taxonomic scope" value="Bacteria"/>
</dbReference>
<dbReference type="STRING" id="1423724.FC32_GL001719"/>
<proteinExistence type="predicted"/>
<dbReference type="Proteomes" id="UP000051324">
    <property type="component" value="Unassembled WGS sequence"/>
</dbReference>
<gene>
    <name evidence="1" type="ORF">FC32_GL001719</name>
</gene>
<keyword evidence="2" id="KW-1185">Reference proteome</keyword>
<organism evidence="1 2">
    <name type="scientific">Ligilactobacillus apodemi DSM 16634 = JCM 16172</name>
    <dbReference type="NCBI Taxonomy" id="1423724"/>
    <lineage>
        <taxon>Bacteria</taxon>
        <taxon>Bacillati</taxon>
        <taxon>Bacillota</taxon>
        <taxon>Bacilli</taxon>
        <taxon>Lactobacillales</taxon>
        <taxon>Lactobacillaceae</taxon>
        <taxon>Ligilactobacillus</taxon>
    </lineage>
</organism>
<accession>A0A0R1U1M9</accession>
<dbReference type="AlphaFoldDB" id="A0A0R1U1M9"/>
<name>A0A0R1U1M9_9LACO</name>